<evidence type="ECO:0000256" key="4">
    <source>
        <dbReference type="SAM" id="Phobius"/>
    </source>
</evidence>
<dbReference type="AlphaFoldDB" id="A0A485K696"/>
<keyword evidence="2" id="KW-0677">Repeat</keyword>
<evidence type="ECO:0000256" key="3">
    <source>
        <dbReference type="SAM" id="MobiDB-lite"/>
    </source>
</evidence>
<dbReference type="OrthoDB" id="430293at2759"/>
<name>A0A485K696_9STRA</name>
<feature type="signal peptide" evidence="5">
    <location>
        <begin position="1"/>
        <end position="18"/>
    </location>
</feature>
<keyword evidence="4" id="KW-0472">Membrane</keyword>
<reference evidence="6" key="2">
    <citation type="submission" date="2019-06" db="EMBL/GenBank/DDBJ databases">
        <title>Genomics analysis of Aphanomyces spp. identifies a new class of oomycete effector associated with host adaptation.</title>
        <authorList>
            <person name="Gaulin E."/>
        </authorList>
    </citation>
    <scope>NUCLEOTIDE SEQUENCE</scope>
    <source>
        <strain evidence="6">CBS 578.67</strain>
    </source>
</reference>
<keyword evidence="4" id="KW-0812">Transmembrane</keyword>
<reference evidence="7 8" key="1">
    <citation type="submission" date="2019-03" db="EMBL/GenBank/DDBJ databases">
        <authorList>
            <person name="Gaulin E."/>
            <person name="Dumas B."/>
        </authorList>
    </citation>
    <scope>NUCLEOTIDE SEQUENCE [LARGE SCALE GENOMIC DNA]</scope>
    <source>
        <strain evidence="7">CBS 568.67</strain>
    </source>
</reference>
<dbReference type="InterPro" id="IPR032675">
    <property type="entry name" value="LRR_dom_sf"/>
</dbReference>
<proteinExistence type="predicted"/>
<keyword evidence="4" id="KW-1133">Transmembrane helix</keyword>
<accession>A0A485K696</accession>
<dbReference type="GO" id="GO:0005737">
    <property type="term" value="C:cytoplasm"/>
    <property type="evidence" value="ECO:0007669"/>
    <property type="project" value="TreeGrafter"/>
</dbReference>
<evidence type="ECO:0000313" key="6">
    <source>
        <dbReference type="EMBL" id="KAF0718070.1"/>
    </source>
</evidence>
<dbReference type="EMBL" id="VJMH01000184">
    <property type="protein sequence ID" value="KAF0718070.1"/>
    <property type="molecule type" value="Genomic_DNA"/>
</dbReference>
<protein>
    <submittedName>
        <fullName evidence="7">Aste57867_1919 protein</fullName>
    </submittedName>
</protein>
<gene>
    <name evidence="7" type="primary">Aste57867_1919</name>
    <name evidence="6" type="ORF">As57867_001917</name>
    <name evidence="7" type="ORF">ASTE57867_1919</name>
</gene>
<dbReference type="InterPro" id="IPR001611">
    <property type="entry name" value="Leu-rich_rpt"/>
</dbReference>
<evidence type="ECO:0000313" key="8">
    <source>
        <dbReference type="Proteomes" id="UP000332933"/>
    </source>
</evidence>
<dbReference type="EMBL" id="CAADRA010000184">
    <property type="protein sequence ID" value="VFT79124.1"/>
    <property type="molecule type" value="Genomic_DNA"/>
</dbReference>
<feature type="transmembrane region" description="Helical" evidence="4">
    <location>
        <begin position="259"/>
        <end position="286"/>
    </location>
</feature>
<evidence type="ECO:0000256" key="2">
    <source>
        <dbReference type="ARBA" id="ARBA00022737"/>
    </source>
</evidence>
<keyword evidence="8" id="KW-1185">Reference proteome</keyword>
<organism evidence="7 8">
    <name type="scientific">Aphanomyces stellatus</name>
    <dbReference type="NCBI Taxonomy" id="120398"/>
    <lineage>
        <taxon>Eukaryota</taxon>
        <taxon>Sar</taxon>
        <taxon>Stramenopiles</taxon>
        <taxon>Oomycota</taxon>
        <taxon>Saprolegniomycetes</taxon>
        <taxon>Saprolegniales</taxon>
        <taxon>Verrucalvaceae</taxon>
        <taxon>Aphanomyces</taxon>
    </lineage>
</organism>
<dbReference type="Proteomes" id="UP000332933">
    <property type="component" value="Unassembled WGS sequence"/>
</dbReference>
<keyword evidence="1" id="KW-0433">Leucine-rich repeat</keyword>
<dbReference type="Gene3D" id="3.80.10.10">
    <property type="entry name" value="Ribonuclease Inhibitor"/>
    <property type="match status" value="1"/>
</dbReference>
<keyword evidence="5" id="KW-0732">Signal</keyword>
<dbReference type="SUPFAM" id="SSF52058">
    <property type="entry name" value="L domain-like"/>
    <property type="match status" value="1"/>
</dbReference>
<evidence type="ECO:0000313" key="7">
    <source>
        <dbReference type="EMBL" id="VFT79124.1"/>
    </source>
</evidence>
<feature type="chain" id="PRO_5036355345" evidence="5">
    <location>
        <begin position="19"/>
        <end position="356"/>
    </location>
</feature>
<dbReference type="PANTHER" id="PTHR15454">
    <property type="entry name" value="NISCHARIN RELATED"/>
    <property type="match status" value="1"/>
</dbReference>
<dbReference type="PROSITE" id="PS51257">
    <property type="entry name" value="PROKAR_LIPOPROTEIN"/>
    <property type="match status" value="1"/>
</dbReference>
<feature type="region of interest" description="Disordered" evidence="3">
    <location>
        <begin position="335"/>
        <end position="356"/>
    </location>
</feature>
<evidence type="ECO:0000256" key="5">
    <source>
        <dbReference type="SAM" id="SignalP"/>
    </source>
</evidence>
<sequence>MLLLKVSALTGFAAGAILAPICPTNTSLACLLNGSANLTMLSQLTSNTLDASTKQIEGIMSPQTSTSEMLNHLTRVNLSHNLLSTIDDVLRLPPWIETLDLSYNKFNALVRVNWSALFPNLATLYVTTPQLKSRNWPHRRQHRILRGNNISTVQDNSFPPSLAILDLSENPLAQMILNRATFDQLSAPTVTFTFHTLRQKADIVLSPDVAAANAACGANALEYMENNVVCVSSSPAAATPNNPIVGSFSRSPVRLTDHAFVAFLVRYVVVALAIIFGVMAVAAFLVKHARARFVLGYSDGRETIISSVYDQDDVANLDDIIDEMEAADHIEVVTPTTTIPPPTPKEPNASSRRAAA</sequence>
<evidence type="ECO:0000256" key="1">
    <source>
        <dbReference type="ARBA" id="ARBA00022614"/>
    </source>
</evidence>
<dbReference type="PROSITE" id="PS51450">
    <property type="entry name" value="LRR"/>
    <property type="match status" value="1"/>
</dbReference>